<dbReference type="Proteomes" id="UP001152797">
    <property type="component" value="Unassembled WGS sequence"/>
</dbReference>
<dbReference type="OrthoDB" id="417768at2759"/>
<organism evidence="2">
    <name type="scientific">Cladocopium goreaui</name>
    <dbReference type="NCBI Taxonomy" id="2562237"/>
    <lineage>
        <taxon>Eukaryota</taxon>
        <taxon>Sar</taxon>
        <taxon>Alveolata</taxon>
        <taxon>Dinophyceae</taxon>
        <taxon>Suessiales</taxon>
        <taxon>Symbiodiniaceae</taxon>
        <taxon>Cladocopium</taxon>
    </lineage>
</organism>
<evidence type="ECO:0000256" key="1">
    <source>
        <dbReference type="SAM" id="MobiDB-lite"/>
    </source>
</evidence>
<proteinExistence type="predicted"/>
<name>A0A9P1DBH5_9DINO</name>
<dbReference type="PANTHER" id="PTHR36971:SF1">
    <property type="entry name" value="METHYLTRANSFERASE DOMAIN-CONTAINING PROTEIN"/>
    <property type="match status" value="1"/>
</dbReference>
<evidence type="ECO:0000313" key="3">
    <source>
        <dbReference type="EMBL" id="CAL4793764.1"/>
    </source>
</evidence>
<feature type="compositionally biased region" description="Basic and acidic residues" evidence="1">
    <location>
        <begin position="1"/>
        <end position="15"/>
    </location>
</feature>
<dbReference type="EMBL" id="CAMXCT020003824">
    <property type="protein sequence ID" value="CAL1159827.1"/>
    <property type="molecule type" value="Genomic_DNA"/>
</dbReference>
<dbReference type="EMBL" id="CAMXCT030003824">
    <property type="protein sequence ID" value="CAL4793764.1"/>
    <property type="molecule type" value="Genomic_DNA"/>
</dbReference>
<dbReference type="EMBL" id="CAMXCT010003824">
    <property type="protein sequence ID" value="CAI4006452.1"/>
    <property type="molecule type" value="Genomic_DNA"/>
</dbReference>
<sequence>MKGREARERSQRLQEDEQAEYGEGPHDKAGKTHRAQRFAAWLLKIYGEEVLSSGRGVLDVAGGQGDLSWQLSVEYGIPCTLIDPALRRGGALKSWQRRALRKRGREEAFEHFPVSFEEKTFRSGSNQEVLRSASVVVGLHPDEATEAIVDVALAEKRRFAVVPCCVFAERFNHRELSPGVPVRTLNQFCAYLRAKDPRIQEDMLDFEGRNKVLTFNTWRSQGNSPGTKKMRLALALSKLGTEAEALQFGLLQLSRHRRSQQRKEREALLDQNEADGFYQGLWESNPASRRRSGALLLHLALLKCSLVRKAAALSGWSHFCAHCLGADVQQLQKHTESVNADLVAYKRKVEVLLQVQECKRFSLSTAVQRRQLMALSSLEASSTVTASDSIAAQVLLSLVSSNFSDFPKLPKQLLHAAFLSWRDARDSSMIRWTGSKSNQDLKWRYISLAGFENTDVLLNLSTLMPVCMSNAVRAHCGAVLKVGRLVQEHGDGSVRCDAHAIRSSLQPFSEDVGIRSQGHKDHKVMPLHLCRLQAMLGFCIALVLILQRAGLVLCSEMERLALAEGHRTQVATALQKVSGKLSLQVAFSFLQAMLKEVCQRAEQATDTWVPLAVSLSSRALQDSRADQFPREPLRKSMEKCAEPTRTAWLQVLELLEEVPERGLSEQAAPEPWQLDLHTEEVALFWPDLEAIPAQLAKQGLEVPQAEKGASKGEGALQIDLYANPAAKAAQDAVVAALPPNRRCEALLSAAKAEAMQETVPALLEAWQEAPDSCTAVLLRQTELQANWPIPVLAPVLTALIKEDAPGWKTWKMGPFDRGLLTATWAGLCRDPEISAGFWLWALNELVVPNLSADATRRRFAADAARLLASTLKADLAARHAELQLDEILQEQFRSSEAVMRLQSLERAPLAPLVLSLAEVVSEEPLAEDALVMWLNIATGIKDLPEAATLQRHINMHLARIAVAAESATGYAGQLLQAALGGSTLDKDSSVVRLLAACLNPQRLAGQVGKVELWPVLSTALWWPARRLSQLVLNVLPEIFTELKVLTPNGYVKGGRLDCSSKFLDFGVRLPVLRSIHCLYCCVVAQSIQYPSEASNFLRSACEVTRNAVGSLKVASLQCLSGHLAAFLSTFLDAVPPSPSPGMRAALLLVQSLRRKLGGKADCLSPVENQLKFAASQSA</sequence>
<gene>
    <name evidence="2" type="ORF">C1SCF055_LOCUS32092</name>
</gene>
<accession>A0A9P1DBH5</accession>
<evidence type="ECO:0000313" key="4">
    <source>
        <dbReference type="Proteomes" id="UP001152797"/>
    </source>
</evidence>
<keyword evidence="4" id="KW-1185">Reference proteome</keyword>
<reference evidence="3 4" key="2">
    <citation type="submission" date="2024-05" db="EMBL/GenBank/DDBJ databases">
        <authorList>
            <person name="Chen Y."/>
            <person name="Shah S."/>
            <person name="Dougan E. K."/>
            <person name="Thang M."/>
            <person name="Chan C."/>
        </authorList>
    </citation>
    <scope>NUCLEOTIDE SEQUENCE [LARGE SCALE GENOMIC DNA]</scope>
</reference>
<evidence type="ECO:0000313" key="2">
    <source>
        <dbReference type="EMBL" id="CAI4006452.1"/>
    </source>
</evidence>
<feature type="region of interest" description="Disordered" evidence="1">
    <location>
        <begin position="1"/>
        <end position="32"/>
    </location>
</feature>
<dbReference type="PANTHER" id="PTHR36971">
    <property type="entry name" value="UNNAMED PRODUCT"/>
    <property type="match status" value="1"/>
</dbReference>
<reference evidence="2" key="1">
    <citation type="submission" date="2022-10" db="EMBL/GenBank/DDBJ databases">
        <authorList>
            <person name="Chen Y."/>
            <person name="Dougan E. K."/>
            <person name="Chan C."/>
            <person name="Rhodes N."/>
            <person name="Thang M."/>
        </authorList>
    </citation>
    <scope>NUCLEOTIDE SEQUENCE</scope>
</reference>
<protein>
    <submittedName>
        <fullName evidence="3">C3H1-type domain-containing protein</fullName>
    </submittedName>
</protein>
<dbReference type="AlphaFoldDB" id="A0A9P1DBH5"/>
<comment type="caution">
    <text evidence="2">The sequence shown here is derived from an EMBL/GenBank/DDBJ whole genome shotgun (WGS) entry which is preliminary data.</text>
</comment>